<reference evidence="2 3" key="1">
    <citation type="journal article" date="2023" name="Plants (Basel)">
        <title>Bridging the Gap: Combining Genomics and Transcriptomics Approaches to Understand Stylosanthes scabra, an Orphan Legume from the Brazilian Caatinga.</title>
        <authorList>
            <person name="Ferreira-Neto J.R.C."/>
            <person name="da Silva M.D."/>
            <person name="Binneck E."/>
            <person name="de Melo N.F."/>
            <person name="da Silva R.H."/>
            <person name="de Melo A.L.T.M."/>
            <person name="Pandolfi V."/>
            <person name="Bustamante F.O."/>
            <person name="Brasileiro-Vidal A.C."/>
            <person name="Benko-Iseppon A.M."/>
        </authorList>
    </citation>
    <scope>NUCLEOTIDE SEQUENCE [LARGE SCALE GENOMIC DNA]</scope>
    <source>
        <tissue evidence="2">Leaves</tissue>
    </source>
</reference>
<comment type="caution">
    <text evidence="2">The sequence shown here is derived from an EMBL/GenBank/DDBJ whole genome shotgun (WGS) entry which is preliminary data.</text>
</comment>
<dbReference type="EMBL" id="JASCZI010002894">
    <property type="protein sequence ID" value="MED6116515.1"/>
    <property type="molecule type" value="Genomic_DNA"/>
</dbReference>
<dbReference type="Proteomes" id="UP001341840">
    <property type="component" value="Unassembled WGS sequence"/>
</dbReference>
<evidence type="ECO:0000256" key="1">
    <source>
        <dbReference type="SAM" id="MobiDB-lite"/>
    </source>
</evidence>
<proteinExistence type="predicted"/>
<protein>
    <submittedName>
        <fullName evidence="2">Uncharacterized protein</fullName>
    </submittedName>
</protein>
<evidence type="ECO:0000313" key="3">
    <source>
        <dbReference type="Proteomes" id="UP001341840"/>
    </source>
</evidence>
<organism evidence="2 3">
    <name type="scientific">Stylosanthes scabra</name>
    <dbReference type="NCBI Taxonomy" id="79078"/>
    <lineage>
        <taxon>Eukaryota</taxon>
        <taxon>Viridiplantae</taxon>
        <taxon>Streptophyta</taxon>
        <taxon>Embryophyta</taxon>
        <taxon>Tracheophyta</taxon>
        <taxon>Spermatophyta</taxon>
        <taxon>Magnoliopsida</taxon>
        <taxon>eudicotyledons</taxon>
        <taxon>Gunneridae</taxon>
        <taxon>Pentapetalae</taxon>
        <taxon>rosids</taxon>
        <taxon>fabids</taxon>
        <taxon>Fabales</taxon>
        <taxon>Fabaceae</taxon>
        <taxon>Papilionoideae</taxon>
        <taxon>50 kb inversion clade</taxon>
        <taxon>dalbergioids sensu lato</taxon>
        <taxon>Dalbergieae</taxon>
        <taxon>Pterocarpus clade</taxon>
        <taxon>Stylosanthes</taxon>
    </lineage>
</organism>
<feature type="non-terminal residue" evidence="2">
    <location>
        <position position="1"/>
    </location>
</feature>
<keyword evidence="3" id="KW-1185">Reference proteome</keyword>
<accession>A0ABU6QWP2</accession>
<name>A0ABU6QWP2_9FABA</name>
<evidence type="ECO:0000313" key="2">
    <source>
        <dbReference type="EMBL" id="MED6116515.1"/>
    </source>
</evidence>
<feature type="region of interest" description="Disordered" evidence="1">
    <location>
        <begin position="13"/>
        <end position="32"/>
    </location>
</feature>
<gene>
    <name evidence="2" type="ORF">PIB30_101007</name>
</gene>
<sequence length="57" mass="6762">FVHRKEVIFKRADSDAQSLEPTKGKPARLLRRSSQQSVLERIKCKRKKIAYHDLRLE</sequence>